<evidence type="ECO:0000256" key="3">
    <source>
        <dbReference type="ARBA" id="ARBA00017562"/>
    </source>
</evidence>
<dbReference type="PROSITE" id="PS50968">
    <property type="entry name" value="BIOTINYL_LIPOYL"/>
    <property type="match status" value="1"/>
</dbReference>
<reference evidence="13" key="1">
    <citation type="submission" date="2018-05" db="EMBL/GenBank/DDBJ databases">
        <title>Luteimonas pekinense sp. nov., isolated from human Meibomian gland secretions, Beijing, China.</title>
        <authorList>
            <person name="Wen T."/>
            <person name="Bai H."/>
            <person name="Lv H."/>
        </authorList>
    </citation>
    <scope>NUCLEOTIDE SEQUENCE [LARGE SCALE GENOMIC DNA]</scope>
    <source>
        <strain evidence="13">83-4</strain>
    </source>
</reference>
<dbReference type="RefSeq" id="WP_112927527.1">
    <property type="nucleotide sequence ID" value="NZ_CP029556.1"/>
</dbReference>
<evidence type="ECO:0000259" key="11">
    <source>
        <dbReference type="PROSITE" id="PS50968"/>
    </source>
</evidence>
<dbReference type="AlphaFoldDB" id="A0A344J8G2"/>
<dbReference type="GO" id="GO:0003989">
    <property type="term" value="F:acetyl-CoA carboxylase activity"/>
    <property type="evidence" value="ECO:0007669"/>
    <property type="project" value="InterPro"/>
</dbReference>
<evidence type="ECO:0000256" key="10">
    <source>
        <dbReference type="SAM" id="MobiDB-lite"/>
    </source>
</evidence>
<dbReference type="PANTHER" id="PTHR45266">
    <property type="entry name" value="OXALOACETATE DECARBOXYLASE ALPHA CHAIN"/>
    <property type="match status" value="1"/>
</dbReference>
<dbReference type="UniPathway" id="UPA00094"/>
<dbReference type="GO" id="GO:0006633">
    <property type="term" value="P:fatty acid biosynthetic process"/>
    <property type="evidence" value="ECO:0007669"/>
    <property type="project" value="UniProtKB-UniPathway"/>
</dbReference>
<feature type="domain" description="Lipoyl-binding" evidence="11">
    <location>
        <begin position="81"/>
        <end position="157"/>
    </location>
</feature>
<dbReference type="PRINTS" id="PR01071">
    <property type="entry name" value="ACOABIOTINCC"/>
</dbReference>
<evidence type="ECO:0000256" key="2">
    <source>
        <dbReference type="ARBA" id="ARBA00005194"/>
    </source>
</evidence>
<dbReference type="InterPro" id="IPR011053">
    <property type="entry name" value="Single_hybrid_motif"/>
</dbReference>
<dbReference type="KEGG" id="lue:DCD74_12190"/>
<comment type="function">
    <text evidence="1 9">This protein is a component of the acetyl coenzyme A carboxylase complex; first, biotin carboxylase catalyzes the carboxylation of the carrier protein and then the transcarboxylase transfers the carboxyl group to form malonyl-CoA.</text>
</comment>
<dbReference type="Gene3D" id="2.40.50.100">
    <property type="match status" value="1"/>
</dbReference>
<dbReference type="NCBIfam" id="TIGR00531">
    <property type="entry name" value="BCCP"/>
    <property type="match status" value="1"/>
</dbReference>
<dbReference type="InterPro" id="IPR050709">
    <property type="entry name" value="Biotin_Carboxyl_Carrier/Decarb"/>
</dbReference>
<keyword evidence="13" id="KW-1185">Reference proteome</keyword>
<feature type="region of interest" description="Disordered" evidence="10">
    <location>
        <begin position="60"/>
        <end position="81"/>
    </location>
</feature>
<keyword evidence="6 9" id="KW-0443">Lipid metabolism</keyword>
<evidence type="ECO:0000256" key="7">
    <source>
        <dbReference type="ARBA" id="ARBA00023160"/>
    </source>
</evidence>
<proteinExistence type="predicted"/>
<name>A0A344J8G2_9GAMM</name>
<dbReference type="CDD" id="cd06850">
    <property type="entry name" value="biotinyl_domain"/>
    <property type="match status" value="1"/>
</dbReference>
<evidence type="ECO:0000313" key="12">
    <source>
        <dbReference type="EMBL" id="AXA85322.1"/>
    </source>
</evidence>
<sequence length="157" mass="16376">MDLRKIKKLIDLLEESNLNEIEIKEGEESVRLSRNGGTVAMPTPTYVAAPAPVAAAPMPMSSPVEAATGGSPRPGPDLPAGTVVRAPMVGTFYASPAPDKPAFVTVGQSVKVGDTLGIIEAMKMFNPIEAETAGTVLAIQCESGQPVEFDQPLFVIG</sequence>
<dbReference type="InterPro" id="IPR000089">
    <property type="entry name" value="Biotin_lipoyl"/>
</dbReference>
<evidence type="ECO:0000313" key="13">
    <source>
        <dbReference type="Proteomes" id="UP000251842"/>
    </source>
</evidence>
<comment type="pathway">
    <text evidence="2 9">Lipid metabolism; fatty acid biosynthesis.</text>
</comment>
<evidence type="ECO:0000256" key="4">
    <source>
        <dbReference type="ARBA" id="ARBA00022516"/>
    </source>
</evidence>
<dbReference type="PROSITE" id="PS00188">
    <property type="entry name" value="BIOTIN"/>
    <property type="match status" value="1"/>
</dbReference>
<accession>A0A344J8G2</accession>
<dbReference type="FunFam" id="2.40.50.100:FF:000003">
    <property type="entry name" value="Acetyl-CoA carboxylase biotin carboxyl carrier protein"/>
    <property type="match status" value="1"/>
</dbReference>
<keyword evidence="7 9" id="KW-0275">Fatty acid biosynthesis</keyword>
<dbReference type="InterPro" id="IPR001882">
    <property type="entry name" value="Biotin_BS"/>
</dbReference>
<evidence type="ECO:0000256" key="5">
    <source>
        <dbReference type="ARBA" id="ARBA00022832"/>
    </source>
</evidence>
<dbReference type="Proteomes" id="UP000251842">
    <property type="component" value="Chromosome"/>
</dbReference>
<dbReference type="GO" id="GO:0009317">
    <property type="term" value="C:acetyl-CoA carboxylase complex"/>
    <property type="evidence" value="ECO:0007669"/>
    <property type="project" value="InterPro"/>
</dbReference>
<keyword evidence="5 9" id="KW-0276">Fatty acid metabolism</keyword>
<dbReference type="PANTHER" id="PTHR45266:SF3">
    <property type="entry name" value="OXALOACETATE DECARBOXYLASE ALPHA CHAIN"/>
    <property type="match status" value="1"/>
</dbReference>
<organism evidence="12 13">
    <name type="scientific">Solilutibacter oculi</name>
    <dbReference type="NCBI Taxonomy" id="2698682"/>
    <lineage>
        <taxon>Bacteria</taxon>
        <taxon>Pseudomonadati</taxon>
        <taxon>Pseudomonadota</taxon>
        <taxon>Gammaproteobacteria</taxon>
        <taxon>Lysobacterales</taxon>
        <taxon>Lysobacteraceae</taxon>
        <taxon>Solilutibacter</taxon>
    </lineage>
</organism>
<dbReference type="OrthoDB" id="9811735at2"/>
<gene>
    <name evidence="12" type="ORF">DCD74_12190</name>
</gene>
<keyword evidence="8 9" id="KW-0092">Biotin</keyword>
<evidence type="ECO:0000256" key="1">
    <source>
        <dbReference type="ARBA" id="ARBA00003761"/>
    </source>
</evidence>
<dbReference type="Pfam" id="PF00364">
    <property type="entry name" value="Biotin_lipoyl"/>
    <property type="match status" value="1"/>
</dbReference>
<protein>
    <recommendedName>
        <fullName evidence="3 9">Biotin carboxyl carrier protein of acetyl-CoA carboxylase</fullName>
    </recommendedName>
</protein>
<dbReference type="EMBL" id="CP029556">
    <property type="protein sequence ID" value="AXA85322.1"/>
    <property type="molecule type" value="Genomic_DNA"/>
</dbReference>
<keyword evidence="4 9" id="KW-0444">Lipid biosynthesis</keyword>
<dbReference type="InterPro" id="IPR001249">
    <property type="entry name" value="AcCoA_biotinCC"/>
</dbReference>
<dbReference type="SUPFAM" id="SSF51230">
    <property type="entry name" value="Single hybrid motif"/>
    <property type="match status" value="1"/>
</dbReference>
<evidence type="ECO:0000256" key="8">
    <source>
        <dbReference type="ARBA" id="ARBA00023267"/>
    </source>
</evidence>
<evidence type="ECO:0000256" key="6">
    <source>
        <dbReference type="ARBA" id="ARBA00023098"/>
    </source>
</evidence>
<evidence type="ECO:0000256" key="9">
    <source>
        <dbReference type="RuleBase" id="RU364072"/>
    </source>
</evidence>